<protein>
    <submittedName>
        <fullName evidence="2">Uncharacterized protein</fullName>
    </submittedName>
</protein>
<feature type="non-terminal residue" evidence="2">
    <location>
        <position position="106"/>
    </location>
</feature>
<dbReference type="EMBL" id="LBMM01033657">
    <property type="protein sequence ID" value="KMQ81601.1"/>
    <property type="molecule type" value="Genomic_DNA"/>
</dbReference>
<evidence type="ECO:0000256" key="1">
    <source>
        <dbReference type="SAM" id="MobiDB-lite"/>
    </source>
</evidence>
<feature type="region of interest" description="Disordered" evidence="1">
    <location>
        <begin position="81"/>
        <end position="106"/>
    </location>
</feature>
<sequence>MALHPFTELGIDSENFKLLERFTVILYDKNCEFDNVNEARKELFCQKTKSMEKLPPTKDALLQHSKRAAYQAGLWCTSEHSQQHAPNPEGWGWTQKADSASWVPLW</sequence>
<accession>A0A0J7JUU1</accession>
<reference evidence="2 3" key="1">
    <citation type="submission" date="2015-04" db="EMBL/GenBank/DDBJ databases">
        <title>Lasius niger genome sequencing.</title>
        <authorList>
            <person name="Konorov E.A."/>
            <person name="Nikitin M.A."/>
            <person name="Kirill M.V."/>
            <person name="Chang P."/>
        </authorList>
    </citation>
    <scope>NUCLEOTIDE SEQUENCE [LARGE SCALE GENOMIC DNA]</scope>
    <source>
        <tissue evidence="2">Whole</tissue>
    </source>
</reference>
<evidence type="ECO:0000313" key="2">
    <source>
        <dbReference type="EMBL" id="KMQ81601.1"/>
    </source>
</evidence>
<organism evidence="2 3">
    <name type="scientific">Lasius niger</name>
    <name type="common">Black garden ant</name>
    <dbReference type="NCBI Taxonomy" id="67767"/>
    <lineage>
        <taxon>Eukaryota</taxon>
        <taxon>Metazoa</taxon>
        <taxon>Ecdysozoa</taxon>
        <taxon>Arthropoda</taxon>
        <taxon>Hexapoda</taxon>
        <taxon>Insecta</taxon>
        <taxon>Pterygota</taxon>
        <taxon>Neoptera</taxon>
        <taxon>Endopterygota</taxon>
        <taxon>Hymenoptera</taxon>
        <taxon>Apocrita</taxon>
        <taxon>Aculeata</taxon>
        <taxon>Formicoidea</taxon>
        <taxon>Formicidae</taxon>
        <taxon>Formicinae</taxon>
        <taxon>Lasius</taxon>
        <taxon>Lasius</taxon>
    </lineage>
</organism>
<name>A0A0J7JUU1_LASNI</name>
<keyword evidence="3" id="KW-1185">Reference proteome</keyword>
<dbReference type="AlphaFoldDB" id="A0A0J7JUU1"/>
<dbReference type="Proteomes" id="UP000036403">
    <property type="component" value="Unassembled WGS sequence"/>
</dbReference>
<dbReference type="PaxDb" id="67767-A0A0J7JUU1"/>
<comment type="caution">
    <text evidence="2">The sequence shown here is derived from an EMBL/GenBank/DDBJ whole genome shotgun (WGS) entry which is preliminary data.</text>
</comment>
<proteinExistence type="predicted"/>
<evidence type="ECO:0000313" key="3">
    <source>
        <dbReference type="Proteomes" id="UP000036403"/>
    </source>
</evidence>
<dbReference type="OrthoDB" id="8120493at2759"/>
<gene>
    <name evidence="2" type="ORF">RF55_25812</name>
</gene>